<dbReference type="InParanoid" id="I7MCG4"/>
<dbReference type="OrthoDB" id="202825at2759"/>
<dbReference type="GO" id="GO:0000226">
    <property type="term" value="P:microtubule cytoskeleton organization"/>
    <property type="evidence" value="ECO:0007669"/>
    <property type="project" value="TreeGrafter"/>
</dbReference>
<evidence type="ECO:0000256" key="5">
    <source>
        <dbReference type="ARBA" id="ARBA00030445"/>
    </source>
</evidence>
<dbReference type="KEGG" id="tet:TTHERM_00773080"/>
<dbReference type="SUPFAM" id="SSF56059">
    <property type="entry name" value="Glutathione synthetase ATP-binding domain-like"/>
    <property type="match status" value="1"/>
</dbReference>
<feature type="region of interest" description="Disordered" evidence="6">
    <location>
        <begin position="435"/>
        <end position="476"/>
    </location>
</feature>
<evidence type="ECO:0000256" key="4">
    <source>
        <dbReference type="ARBA" id="ARBA00022840"/>
    </source>
</evidence>
<evidence type="ECO:0000313" key="7">
    <source>
        <dbReference type="EMBL" id="EAR83898.2"/>
    </source>
</evidence>
<evidence type="ECO:0000256" key="1">
    <source>
        <dbReference type="ARBA" id="ARBA00006820"/>
    </source>
</evidence>
<dbReference type="AlphaFoldDB" id="I7MCG4"/>
<comment type="similarity">
    <text evidence="1">Belongs to the tubulin--tyrosine ligase family.</text>
</comment>
<dbReference type="Proteomes" id="UP000009168">
    <property type="component" value="Unassembled WGS sequence"/>
</dbReference>
<evidence type="ECO:0000256" key="3">
    <source>
        <dbReference type="ARBA" id="ARBA00022741"/>
    </source>
</evidence>
<dbReference type="Pfam" id="PF03133">
    <property type="entry name" value="TTL"/>
    <property type="match status" value="1"/>
</dbReference>
<dbReference type="PANTHER" id="PTHR12241">
    <property type="entry name" value="TUBULIN POLYGLUTAMYLASE"/>
    <property type="match status" value="1"/>
</dbReference>
<dbReference type="InterPro" id="IPR004344">
    <property type="entry name" value="TTL/TTLL_fam"/>
</dbReference>
<dbReference type="GO" id="GO:0015631">
    <property type="term" value="F:tubulin binding"/>
    <property type="evidence" value="ECO:0007669"/>
    <property type="project" value="TreeGrafter"/>
</dbReference>
<dbReference type="RefSeq" id="XP_001031561.2">
    <property type="nucleotide sequence ID" value="XM_001031561.2"/>
</dbReference>
<name>I7MCG4_TETTS</name>
<dbReference type="GO" id="GO:0070740">
    <property type="term" value="F:tubulin-glutamic acid ligase activity"/>
    <property type="evidence" value="ECO:0007669"/>
    <property type="project" value="TreeGrafter"/>
</dbReference>
<sequence length="648" mass="75425">MSEYFRKYIKKEHYPVHPSSIKFKTTFKNCILESMKRRQWKEAEFDDWDLNWAEKEWILDVMDHAHVSSNQRVNHYRNFSELCRKDLLIKNIKKYKKTLEKENKLEEAALYNFTPLTYNLPSEYSIFCEEFKKVNSMSDSKQLWIMKPIGKAQGKGIFLFRNIKEIGNWKNTYRYNPDNPQADPYVVQKYIADPLLIGGKKFDMRIYALCVSYQPLTVYLYRTGFARFTHHRYDLEDISNAYVHLTNVAIQKTSENYDEKLGGKWLLQTLKLYLISKYGQEKVSEAFYQIQQIIIKALQAVQKVMINDKRCFELYGFDILFDAQLKPWLLEVNASPSMTANTQVDSELKISVLDDTFTIIDIERILTGQEEQIGGFDLIFKGNQIKLPQNSTYSSLLGCYNNRNQQLKKLAKSTAIRLAQQYAEQQQQQQQQQQLLLQQQKQNDLNKQRSSSKGPQQNFNQTFKNNQPIKSGYSRYNAAKAGPNKLIKKVVLNQGGSSTPLQSQQGQQNLLQPQQQPSSQIISNTGGVKIGQNQNNNINNTTNTSQLSSQASQQSTSQSSQQSSSQNQINQVRKQTQPQQPNIPKQVNSQLNPNSGQMMMMVNPTNNMNINQKLNQYNDDKNNDKFQRYFKEEEKYMELLKGQHRDEE</sequence>
<evidence type="ECO:0000313" key="8">
    <source>
        <dbReference type="Proteomes" id="UP000009168"/>
    </source>
</evidence>
<evidence type="ECO:0000256" key="2">
    <source>
        <dbReference type="ARBA" id="ARBA00022598"/>
    </source>
</evidence>
<dbReference type="BRENDA" id="6.3.2.B3">
    <property type="organism ID" value="6245"/>
</dbReference>
<organism evidence="7 8">
    <name type="scientific">Tetrahymena thermophila (strain SB210)</name>
    <dbReference type="NCBI Taxonomy" id="312017"/>
    <lineage>
        <taxon>Eukaryota</taxon>
        <taxon>Sar</taxon>
        <taxon>Alveolata</taxon>
        <taxon>Ciliophora</taxon>
        <taxon>Intramacronucleata</taxon>
        <taxon>Oligohymenophorea</taxon>
        <taxon>Hymenostomatida</taxon>
        <taxon>Tetrahymenina</taxon>
        <taxon>Tetrahymenidae</taxon>
        <taxon>Tetrahymena</taxon>
    </lineage>
</organism>
<dbReference type="PANTHER" id="PTHR12241:SF39">
    <property type="entry name" value="TUBULIN POLYGLUTAMYLASE TTLL9-RELATED"/>
    <property type="match status" value="1"/>
</dbReference>
<feature type="compositionally biased region" description="Low complexity" evidence="6">
    <location>
        <begin position="532"/>
        <end position="571"/>
    </location>
</feature>
<dbReference type="eggNOG" id="KOG2157">
    <property type="taxonomic scope" value="Eukaryota"/>
</dbReference>
<proteinExistence type="inferred from homology"/>
<dbReference type="GO" id="GO:0005524">
    <property type="term" value="F:ATP binding"/>
    <property type="evidence" value="ECO:0007669"/>
    <property type="project" value="UniProtKB-KW"/>
</dbReference>
<accession>I7MCG4</accession>
<feature type="compositionally biased region" description="Polar residues" evidence="6">
    <location>
        <begin position="572"/>
        <end position="597"/>
    </location>
</feature>
<feature type="compositionally biased region" description="Low complexity" evidence="6">
    <location>
        <begin position="435"/>
        <end position="445"/>
    </location>
</feature>
<feature type="compositionally biased region" description="Low complexity" evidence="6">
    <location>
        <begin position="497"/>
        <end position="525"/>
    </location>
</feature>
<feature type="compositionally biased region" description="Low complexity" evidence="6">
    <location>
        <begin position="456"/>
        <end position="467"/>
    </location>
</feature>
<dbReference type="PROSITE" id="PS51221">
    <property type="entry name" value="TTL"/>
    <property type="match status" value="1"/>
</dbReference>
<keyword evidence="4" id="KW-0067">ATP-binding</keyword>
<dbReference type="STRING" id="312017.I7MCG4"/>
<dbReference type="GO" id="GO:0036064">
    <property type="term" value="C:ciliary basal body"/>
    <property type="evidence" value="ECO:0007669"/>
    <property type="project" value="TreeGrafter"/>
</dbReference>
<evidence type="ECO:0000256" key="6">
    <source>
        <dbReference type="SAM" id="MobiDB-lite"/>
    </source>
</evidence>
<protein>
    <recommendedName>
        <fullName evidence="5">Tubulin--tyrosine ligase-like protein 9</fullName>
    </recommendedName>
</protein>
<keyword evidence="2 7" id="KW-0436">Ligase</keyword>
<dbReference type="FunCoup" id="I7MCG4">
    <property type="interactions" value="12"/>
</dbReference>
<keyword evidence="3" id="KW-0547">Nucleotide-binding</keyword>
<reference evidence="8" key="1">
    <citation type="journal article" date="2006" name="PLoS Biol.">
        <title>Macronuclear genome sequence of the ciliate Tetrahymena thermophila, a model eukaryote.</title>
        <authorList>
            <person name="Eisen J.A."/>
            <person name="Coyne R.S."/>
            <person name="Wu M."/>
            <person name="Wu D."/>
            <person name="Thiagarajan M."/>
            <person name="Wortman J.R."/>
            <person name="Badger J.H."/>
            <person name="Ren Q."/>
            <person name="Amedeo P."/>
            <person name="Jones K.M."/>
            <person name="Tallon L.J."/>
            <person name="Delcher A.L."/>
            <person name="Salzberg S.L."/>
            <person name="Silva J.C."/>
            <person name="Haas B.J."/>
            <person name="Majoros W.H."/>
            <person name="Farzad M."/>
            <person name="Carlton J.M."/>
            <person name="Smith R.K. Jr."/>
            <person name="Garg J."/>
            <person name="Pearlman R.E."/>
            <person name="Karrer K.M."/>
            <person name="Sun L."/>
            <person name="Manning G."/>
            <person name="Elde N.C."/>
            <person name="Turkewitz A.P."/>
            <person name="Asai D.J."/>
            <person name="Wilkes D.E."/>
            <person name="Wang Y."/>
            <person name="Cai H."/>
            <person name="Collins K."/>
            <person name="Stewart B.A."/>
            <person name="Lee S.R."/>
            <person name="Wilamowska K."/>
            <person name="Weinberg Z."/>
            <person name="Ruzzo W.L."/>
            <person name="Wloga D."/>
            <person name="Gaertig J."/>
            <person name="Frankel J."/>
            <person name="Tsao C.-C."/>
            <person name="Gorovsky M.A."/>
            <person name="Keeling P.J."/>
            <person name="Waller R.F."/>
            <person name="Patron N.J."/>
            <person name="Cherry J.M."/>
            <person name="Stover N.A."/>
            <person name="Krieger C.J."/>
            <person name="del Toro C."/>
            <person name="Ryder H.F."/>
            <person name="Williamson S.C."/>
            <person name="Barbeau R.A."/>
            <person name="Hamilton E.P."/>
            <person name="Orias E."/>
        </authorList>
    </citation>
    <scope>NUCLEOTIDE SEQUENCE [LARGE SCALE GENOMIC DNA]</scope>
    <source>
        <strain evidence="8">SB210</strain>
    </source>
</reference>
<keyword evidence="8" id="KW-1185">Reference proteome</keyword>
<feature type="region of interest" description="Disordered" evidence="6">
    <location>
        <begin position="497"/>
        <end position="599"/>
    </location>
</feature>
<gene>
    <name evidence="7" type="ORF">TTHERM_00773080</name>
</gene>
<dbReference type="Gene3D" id="3.30.470.20">
    <property type="entry name" value="ATP-grasp fold, B domain"/>
    <property type="match status" value="1"/>
</dbReference>
<dbReference type="eggNOG" id="KOG2182">
    <property type="taxonomic scope" value="Eukaryota"/>
</dbReference>
<dbReference type="GeneID" id="7837349"/>
<dbReference type="EMBL" id="GG662514">
    <property type="protein sequence ID" value="EAR83898.2"/>
    <property type="molecule type" value="Genomic_DNA"/>
</dbReference>